<dbReference type="PROSITE" id="PS51318">
    <property type="entry name" value="TAT"/>
    <property type="match status" value="1"/>
</dbReference>
<dbReference type="SUPFAM" id="SSF63829">
    <property type="entry name" value="Calcium-dependent phosphotriesterase"/>
    <property type="match status" value="1"/>
</dbReference>
<dbReference type="AlphaFoldDB" id="A0A2W4UPP2"/>
<gene>
    <name evidence="2" type="ORF">DCF25_02775</name>
</gene>
<evidence type="ECO:0000313" key="3">
    <source>
        <dbReference type="Proteomes" id="UP000249354"/>
    </source>
</evidence>
<evidence type="ECO:0000313" key="2">
    <source>
        <dbReference type="EMBL" id="PZO22402.1"/>
    </source>
</evidence>
<reference evidence="2 3" key="2">
    <citation type="submission" date="2018-06" db="EMBL/GenBank/DDBJ databases">
        <title>Metagenomic assembly of (sub)arctic Cyanobacteria and their associated microbiome from non-axenic cultures.</title>
        <authorList>
            <person name="Baurain D."/>
        </authorList>
    </citation>
    <scope>NUCLEOTIDE SEQUENCE [LARGE SCALE GENOMIC DNA]</scope>
    <source>
        <strain evidence="2">ULC129bin1</strain>
    </source>
</reference>
<reference evidence="3" key="1">
    <citation type="submission" date="2018-04" db="EMBL/GenBank/DDBJ databases">
        <authorList>
            <person name="Cornet L."/>
        </authorList>
    </citation>
    <scope>NUCLEOTIDE SEQUENCE [LARGE SCALE GENOMIC DNA]</scope>
</reference>
<dbReference type="Proteomes" id="UP000249354">
    <property type="component" value="Unassembled WGS sequence"/>
</dbReference>
<protein>
    <submittedName>
        <fullName evidence="2">Phosphatase</fullName>
    </submittedName>
</protein>
<dbReference type="PANTHER" id="PTHR35399">
    <property type="entry name" value="SLR8030 PROTEIN"/>
    <property type="match status" value="1"/>
</dbReference>
<dbReference type="InterPro" id="IPR006311">
    <property type="entry name" value="TAT_signal"/>
</dbReference>
<sequence>MSLKRRHFLLFLGAATGTSALGALGCTSASGIARTAPGAAGSAGKTVAMRPEPFKPLKSPIPYDAISISADQQPLEYSQYALQDDIVLPDGFTYDVIASWGDPVGDSRFGYNNDYLSFVPTGPDEGYLTINFEYISSETWQQTYQAVTGKTLPFEEVVMALKAIEGKAVNAFELPEGDPLKAQIQQISKEALVDQGLGVISVRREADGKWVRVEGKSDRRISGASGLDDGKYLKSTGPATEIFNKTKVKGYTDGLGDKIIGTFGNCAGGTTPWGTALSAEENFQDQVPEGVLSDGSSLNPGEVTFDSEFGGQGNVFGLAGNKYGWIVEIDPSDPTDSGTKHTWMGRYRHEAVGVRAEAGKKLAFYSGCDRRGGHVYKFISTQTVSDPKSKANSQLLSDGMLYAAKFNGDGTGAWIPLAPNTAVNPTLPSQVMGGMVPLPQRPNGSFEKVTDDAAAQQLAAKFATLGDLYDGTPAEKQGAILVDAHFAANAAGATATARPEDTEIASDGTLFIAFTSGVSGGDGGPDKAVFVGPNGEAEYEAGWVMKVSEAENDPAALTFAWDMFATGGEPADGGMGFANPDNLAFDSQGDLWVVTDMSTSTHNIAVPAQRKDPSGEPIAGKGLLGLYGNNSLWKIAMSGEAAGEAKMFAYGPMECELTGPVFTEDSSTLFVAAQHPGETNGIRTAMATETREFEMKTTDGKTFLQKREVPVGSNWPGKVENSPPKPSVVAIRRIEQTTIV</sequence>
<organism evidence="2 3">
    <name type="scientific">Leptolyngbya foveolarum</name>
    <dbReference type="NCBI Taxonomy" id="47253"/>
    <lineage>
        <taxon>Bacteria</taxon>
        <taxon>Bacillati</taxon>
        <taxon>Cyanobacteriota</taxon>
        <taxon>Cyanophyceae</taxon>
        <taxon>Leptolyngbyales</taxon>
        <taxon>Leptolyngbyaceae</taxon>
        <taxon>Leptolyngbya group</taxon>
        <taxon>Leptolyngbya</taxon>
    </lineage>
</organism>
<feature type="signal peptide" evidence="1">
    <location>
        <begin position="1"/>
        <end position="22"/>
    </location>
</feature>
<comment type="caution">
    <text evidence="2">The sequence shown here is derived from an EMBL/GenBank/DDBJ whole genome shotgun (WGS) entry which is preliminary data.</text>
</comment>
<evidence type="ECO:0000256" key="1">
    <source>
        <dbReference type="SAM" id="SignalP"/>
    </source>
</evidence>
<dbReference type="Pfam" id="PF05787">
    <property type="entry name" value="PhoX"/>
    <property type="match status" value="1"/>
</dbReference>
<dbReference type="InterPro" id="IPR008557">
    <property type="entry name" value="PhoX"/>
</dbReference>
<dbReference type="PANTHER" id="PTHR35399:SF2">
    <property type="entry name" value="DUF839 DOMAIN-CONTAINING PROTEIN"/>
    <property type="match status" value="1"/>
</dbReference>
<proteinExistence type="predicted"/>
<name>A0A2W4UPP2_9CYAN</name>
<dbReference type="EMBL" id="QBMC01000010">
    <property type="protein sequence ID" value="PZO22402.1"/>
    <property type="molecule type" value="Genomic_DNA"/>
</dbReference>
<dbReference type="PROSITE" id="PS51257">
    <property type="entry name" value="PROKAR_LIPOPROTEIN"/>
    <property type="match status" value="1"/>
</dbReference>
<accession>A0A2W4UPP2</accession>
<feature type="chain" id="PRO_5015925757" evidence="1">
    <location>
        <begin position="23"/>
        <end position="740"/>
    </location>
</feature>
<keyword evidence="1" id="KW-0732">Signal</keyword>